<dbReference type="EMBL" id="CP001276">
    <property type="protein sequence ID" value="ACM07297.1"/>
    <property type="molecule type" value="Genomic_DNA"/>
</dbReference>
<geneLocation type="plasmid" evidence="2">
    <name>Tros</name>
</geneLocation>
<dbReference type="AlphaFoldDB" id="B9L512"/>
<accession>B9L512</accession>
<protein>
    <submittedName>
        <fullName evidence="1">Uncharacterized protein</fullName>
    </submittedName>
</protein>
<organism evidence="1 2">
    <name type="scientific">Thermomicrobium roseum (strain ATCC 27502 / DSM 5159 / P-2)</name>
    <dbReference type="NCBI Taxonomy" id="309801"/>
    <lineage>
        <taxon>Bacteria</taxon>
        <taxon>Pseudomonadati</taxon>
        <taxon>Thermomicrobiota</taxon>
        <taxon>Thermomicrobia</taxon>
        <taxon>Thermomicrobiales</taxon>
        <taxon>Thermomicrobiaceae</taxon>
        <taxon>Thermomicrobium</taxon>
    </lineage>
</organism>
<dbReference type="KEGG" id="tro:trd_A0876"/>
<evidence type="ECO:0000313" key="2">
    <source>
        <dbReference type="Proteomes" id="UP000000447"/>
    </source>
</evidence>
<reference evidence="1 2" key="1">
    <citation type="journal article" date="2009" name="PLoS ONE">
        <title>Complete genome sequence of the aerobic CO-oxidizing thermophile Thermomicrobium roseum.</title>
        <authorList>
            <person name="Wu D."/>
            <person name="Raymond J."/>
            <person name="Wu M."/>
            <person name="Chatterji S."/>
            <person name="Ren Q."/>
            <person name="Graham J.E."/>
            <person name="Bryant D.A."/>
            <person name="Robb F."/>
            <person name="Colman A."/>
            <person name="Tallon L.J."/>
            <person name="Badger J.H."/>
            <person name="Madupu R."/>
            <person name="Ward N.L."/>
            <person name="Eisen J.A."/>
        </authorList>
    </citation>
    <scope>NUCLEOTIDE SEQUENCE [LARGE SCALE GENOMIC DNA]</scope>
    <source>
        <strain evidence="2">ATCC 27502 / DSM 5159 / P-2</strain>
        <plasmid evidence="1">unnamed</plasmid>
    </source>
</reference>
<keyword evidence="1" id="KW-0614">Plasmid</keyword>
<name>B9L512_THERP</name>
<keyword evidence="2" id="KW-1185">Reference proteome</keyword>
<sequence>MQGEELRGATATDLVPGKGLPECALLKRSPVTGWTGSGGLAALLGAVARPSLVLTYGGVGAEMH</sequence>
<proteinExistence type="predicted"/>
<dbReference type="HOGENOM" id="CLU_2866381_0_0_0"/>
<dbReference type="Proteomes" id="UP000000447">
    <property type="component" value="Plasmid unnamed"/>
</dbReference>
<gene>
    <name evidence="1" type="ordered locus">trd_A0876</name>
</gene>
<evidence type="ECO:0000313" key="1">
    <source>
        <dbReference type="EMBL" id="ACM07297.1"/>
    </source>
</evidence>